<evidence type="ECO:0000256" key="6">
    <source>
        <dbReference type="ARBA" id="ARBA00023186"/>
    </source>
</evidence>
<feature type="binding site" evidence="7">
    <location>
        <position position="312"/>
    </location>
    <ligand>
        <name>ATP</name>
        <dbReference type="ChEBI" id="CHEBI:30616"/>
    </ligand>
</feature>
<sequence>MTDFSPREIVSELDRFIVGQSDAKRAVSIALRNRWRRQQLEGSLREEVLPKNILMIGPTGVGKTEIARRLAKLANAPFLKVEATKFTEVGYVGRDVEQIVRDLVEVAIAQVREKKRKDVQARAQLAAEERVLDALVGANASAATRESFRKKLRAGELNDKEIEIETQSSGSGMPMFEIPGMPGAQMGAISIGDIFGKLGGRSKTRRLTVEGSHEILVNEESDKLLDTDQLTLEAISAVENNGIVFLDEIDKICARDGRVGGDVSREGVQRDLLPLIEGTTVSTKHGAVKTDHILFIASGAFHVAKPSDLLPELQGRLPIRVELQALTRDDMRRILTEPEASLIKQYVALLQTEGVTLDITDSAIDALADVAVAVNSTVENIGARRLQTVMERVLDEISFTAPDRNGETVRVDADFVQKHVGDLAKNADLSRFIL</sequence>
<evidence type="ECO:0000313" key="11">
    <source>
        <dbReference type="Proteomes" id="UP000594621"/>
    </source>
</evidence>
<dbReference type="Gene3D" id="3.40.50.300">
    <property type="entry name" value="P-loop containing nucleotide triphosphate hydrolases"/>
    <property type="match status" value="1"/>
</dbReference>
<dbReference type="NCBIfam" id="NF003544">
    <property type="entry name" value="PRK05201.1"/>
    <property type="match status" value="1"/>
</dbReference>
<feature type="domain" description="AAA+ ATPase" evidence="8">
    <location>
        <begin position="49"/>
        <end position="323"/>
    </location>
</feature>
<dbReference type="InterPro" id="IPR003959">
    <property type="entry name" value="ATPase_AAA_core"/>
</dbReference>
<feature type="binding site" evidence="7">
    <location>
        <position position="18"/>
    </location>
    <ligand>
        <name>ATP</name>
        <dbReference type="ChEBI" id="CHEBI:30616"/>
    </ligand>
</feature>
<dbReference type="CDD" id="cd19498">
    <property type="entry name" value="RecA-like_HslU"/>
    <property type="match status" value="1"/>
</dbReference>
<evidence type="ECO:0000256" key="4">
    <source>
        <dbReference type="ARBA" id="ARBA00022741"/>
    </source>
</evidence>
<comment type="function">
    <text evidence="7">ATPase subunit of a proteasome-like degradation complex; this subunit has chaperone activity. The binding of ATP and its subsequent hydrolysis by HslU are essential for unfolding of protein substrates subsequently hydrolyzed by HslV. HslU recognizes the N-terminal part of its protein substrates and unfolds these before they are guided to HslV for hydrolysis.</text>
</comment>
<dbReference type="InterPro" id="IPR004491">
    <property type="entry name" value="HslU"/>
</dbReference>
<evidence type="ECO:0000256" key="1">
    <source>
        <dbReference type="ARBA" id="ARBA00004496"/>
    </source>
</evidence>
<dbReference type="GO" id="GO:0005524">
    <property type="term" value="F:ATP binding"/>
    <property type="evidence" value="ECO:0007669"/>
    <property type="project" value="UniProtKB-UniRule"/>
</dbReference>
<dbReference type="Gene3D" id="1.10.8.60">
    <property type="match status" value="1"/>
</dbReference>
<evidence type="ECO:0000259" key="9">
    <source>
        <dbReference type="SMART" id="SM01086"/>
    </source>
</evidence>
<evidence type="ECO:0000256" key="5">
    <source>
        <dbReference type="ARBA" id="ARBA00022840"/>
    </source>
</evidence>
<dbReference type="Pfam" id="PF00004">
    <property type="entry name" value="AAA"/>
    <property type="match status" value="1"/>
</dbReference>
<dbReference type="SMART" id="SM01086">
    <property type="entry name" value="ClpB_D2-small"/>
    <property type="match status" value="1"/>
</dbReference>
<dbReference type="Gene3D" id="1.10.8.10">
    <property type="entry name" value="DNA helicase RuvA subunit, C-terminal domain"/>
    <property type="match status" value="1"/>
</dbReference>
<keyword evidence="10" id="KW-0378">Hydrolase</keyword>
<dbReference type="InterPro" id="IPR027417">
    <property type="entry name" value="P-loop_NTPase"/>
</dbReference>
<dbReference type="NCBIfam" id="TIGR00390">
    <property type="entry name" value="hslU"/>
    <property type="match status" value="1"/>
</dbReference>
<feature type="binding site" evidence="7">
    <location>
        <begin position="60"/>
        <end position="65"/>
    </location>
    <ligand>
        <name>ATP</name>
        <dbReference type="ChEBI" id="CHEBI:30616"/>
    </ligand>
</feature>
<evidence type="ECO:0000256" key="7">
    <source>
        <dbReference type="HAMAP-Rule" id="MF_00249"/>
    </source>
</evidence>
<comment type="similarity">
    <text evidence="2 7">Belongs to the ClpX chaperone family. HslU subfamily.</text>
</comment>
<dbReference type="Pfam" id="PF07724">
    <property type="entry name" value="AAA_2"/>
    <property type="match status" value="1"/>
</dbReference>
<dbReference type="GO" id="GO:0036402">
    <property type="term" value="F:proteasome-activating activity"/>
    <property type="evidence" value="ECO:0007669"/>
    <property type="project" value="UniProtKB-UniRule"/>
</dbReference>
<feature type="binding site" evidence="7">
    <location>
        <position position="247"/>
    </location>
    <ligand>
        <name>ATP</name>
        <dbReference type="ChEBI" id="CHEBI:30616"/>
    </ligand>
</feature>
<dbReference type="GO" id="GO:0043335">
    <property type="term" value="P:protein unfolding"/>
    <property type="evidence" value="ECO:0007669"/>
    <property type="project" value="UniProtKB-UniRule"/>
</dbReference>
<dbReference type="PANTHER" id="PTHR48102">
    <property type="entry name" value="ATP-DEPENDENT CLP PROTEASE ATP-BINDING SUBUNIT CLPX-LIKE, MITOCHONDRIAL-RELATED"/>
    <property type="match status" value="1"/>
</dbReference>
<dbReference type="PANTHER" id="PTHR48102:SF3">
    <property type="entry name" value="ATP-DEPENDENT PROTEASE ATPASE SUBUNIT HSLU"/>
    <property type="match status" value="1"/>
</dbReference>
<dbReference type="HAMAP" id="MF_00249">
    <property type="entry name" value="HslU"/>
    <property type="match status" value="1"/>
</dbReference>
<evidence type="ECO:0000256" key="2">
    <source>
        <dbReference type="ARBA" id="ARBA00009771"/>
    </source>
</evidence>
<dbReference type="InterPro" id="IPR003593">
    <property type="entry name" value="AAA+_ATPase"/>
</dbReference>
<dbReference type="SMART" id="SM00382">
    <property type="entry name" value="AAA"/>
    <property type="match status" value="1"/>
</dbReference>
<feature type="binding site" evidence="7">
    <location>
        <position position="384"/>
    </location>
    <ligand>
        <name>ATP</name>
        <dbReference type="ChEBI" id="CHEBI:30616"/>
    </ligand>
</feature>
<keyword evidence="4 7" id="KW-0547">Nucleotide-binding</keyword>
<dbReference type="GO" id="GO:0008233">
    <property type="term" value="F:peptidase activity"/>
    <property type="evidence" value="ECO:0007669"/>
    <property type="project" value="UniProtKB-KW"/>
</dbReference>
<comment type="subunit">
    <text evidence="7">A double ring-shaped homohexamer of HslV is capped on each side by a ring-shaped HslU homohexamer. The assembly of the HslU/HslV complex is dependent on binding of ATP.</text>
</comment>
<keyword evidence="10" id="KW-0645">Protease</keyword>
<proteinExistence type="inferred from homology"/>
<protein>
    <recommendedName>
        <fullName evidence="7">ATP-dependent protease ATPase subunit HslU</fullName>
    </recommendedName>
    <alternativeName>
        <fullName evidence="7">Unfoldase HslU</fullName>
    </alternativeName>
</protein>
<keyword evidence="11" id="KW-1185">Reference proteome</keyword>
<dbReference type="InterPro" id="IPR050052">
    <property type="entry name" value="ATP-dep_Clp_protease_ClpX"/>
</dbReference>
<keyword evidence="5 7" id="KW-0067">ATP-binding</keyword>
<keyword evidence="3 7" id="KW-0963">Cytoplasm</keyword>
<gene>
    <name evidence="7 10" type="primary">hslU</name>
    <name evidence="10" type="ORF">IC761_00960</name>
</gene>
<dbReference type="GO" id="GO:0009376">
    <property type="term" value="C:HslUV protease complex"/>
    <property type="evidence" value="ECO:0007669"/>
    <property type="project" value="UniProtKB-UniRule"/>
</dbReference>
<dbReference type="FunFam" id="3.40.50.300:FF:000213">
    <property type="entry name" value="ATP-dependent protease ATPase subunit HslU"/>
    <property type="match status" value="1"/>
</dbReference>
<feature type="domain" description="Clp ATPase C-terminal" evidence="9">
    <location>
        <begin position="326"/>
        <end position="425"/>
    </location>
</feature>
<reference evidence="10 11" key="1">
    <citation type="submission" date="2020-09" db="EMBL/GenBank/DDBJ databases">
        <title>Complete genomes of bradyrhizobia occurring on native shrubby legumes in Australia.</title>
        <authorList>
            <person name="Lafay B."/>
        </authorList>
    </citation>
    <scope>NUCLEOTIDE SEQUENCE [LARGE SCALE GENOMIC DNA]</scope>
    <source>
        <strain evidence="10 11">BDV5040</strain>
    </source>
</reference>
<dbReference type="GO" id="GO:0016887">
    <property type="term" value="F:ATP hydrolysis activity"/>
    <property type="evidence" value="ECO:0007669"/>
    <property type="project" value="InterPro"/>
</dbReference>
<comment type="subcellular location">
    <subcellularLocation>
        <location evidence="1 7">Cytoplasm</location>
    </subcellularLocation>
</comment>
<name>A0A7S9D7J6_9BRAD</name>
<dbReference type="Proteomes" id="UP000594621">
    <property type="component" value="Chromosome"/>
</dbReference>
<dbReference type="RefSeq" id="WP_195801463.1">
    <property type="nucleotide sequence ID" value="NZ_CP061379.1"/>
</dbReference>
<dbReference type="FunFam" id="3.40.50.300:FF:000220">
    <property type="entry name" value="ATP-dependent protease ATPase subunit HslU"/>
    <property type="match status" value="1"/>
</dbReference>
<keyword evidence="6 7" id="KW-0143">Chaperone</keyword>
<dbReference type="KEGG" id="bcou:IC761_00960"/>
<accession>A0A7S9D7J6</accession>
<dbReference type="InterPro" id="IPR019489">
    <property type="entry name" value="Clp_ATPase_C"/>
</dbReference>
<evidence type="ECO:0000256" key="3">
    <source>
        <dbReference type="ARBA" id="ARBA00022490"/>
    </source>
</evidence>
<organism evidence="10 11">
    <name type="scientific">Bradyrhizobium commune</name>
    <dbReference type="NCBI Taxonomy" id="83627"/>
    <lineage>
        <taxon>Bacteria</taxon>
        <taxon>Pseudomonadati</taxon>
        <taxon>Pseudomonadota</taxon>
        <taxon>Alphaproteobacteria</taxon>
        <taxon>Hyphomicrobiales</taxon>
        <taxon>Nitrobacteraceae</taxon>
        <taxon>Bradyrhizobium</taxon>
    </lineage>
</organism>
<dbReference type="AlphaFoldDB" id="A0A7S9D7J6"/>
<evidence type="ECO:0000259" key="8">
    <source>
        <dbReference type="SMART" id="SM00382"/>
    </source>
</evidence>
<dbReference type="SUPFAM" id="SSF52540">
    <property type="entry name" value="P-loop containing nucleoside triphosphate hydrolases"/>
    <property type="match status" value="1"/>
</dbReference>
<evidence type="ECO:0000313" key="10">
    <source>
        <dbReference type="EMBL" id="QPF91909.1"/>
    </source>
</evidence>
<dbReference type="Pfam" id="PF10431">
    <property type="entry name" value="ClpB_D2-small"/>
    <property type="match status" value="1"/>
</dbReference>
<dbReference type="EMBL" id="CP061379">
    <property type="protein sequence ID" value="QPF91909.1"/>
    <property type="molecule type" value="Genomic_DNA"/>
</dbReference>